<dbReference type="PANTHER" id="PTHR43272">
    <property type="entry name" value="LONG-CHAIN-FATTY-ACID--COA LIGASE"/>
    <property type="match status" value="1"/>
</dbReference>
<dbReference type="GO" id="GO:0016020">
    <property type="term" value="C:membrane"/>
    <property type="evidence" value="ECO:0007669"/>
    <property type="project" value="TreeGrafter"/>
</dbReference>
<reference evidence="7 8" key="1">
    <citation type="submission" date="2012-08" db="EMBL/GenBank/DDBJ databases">
        <title>Whole genome shotgun sequence of Kineosphaera limosa NBRC 100340.</title>
        <authorList>
            <person name="Yoshida I."/>
            <person name="Isaki S."/>
            <person name="Hosoyama A."/>
            <person name="Tsuchikane K."/>
            <person name="Katsumata H."/>
            <person name="Ando Y."/>
            <person name="Ohji S."/>
            <person name="Hamada M."/>
            <person name="Tamura T."/>
            <person name="Yamazoe A."/>
            <person name="Yamazaki S."/>
            <person name="Fujita N."/>
        </authorList>
    </citation>
    <scope>NUCLEOTIDE SEQUENCE [LARGE SCALE GENOMIC DNA]</scope>
    <source>
        <strain evidence="7 8">NBRC 100340</strain>
    </source>
</reference>
<evidence type="ECO:0000259" key="6">
    <source>
        <dbReference type="Pfam" id="PF00501"/>
    </source>
</evidence>
<keyword evidence="8" id="KW-1185">Reference proteome</keyword>
<dbReference type="PANTHER" id="PTHR43272:SF32">
    <property type="entry name" value="AMP-DEPENDENT SYNTHETASE_LIGASE DOMAIN-CONTAINING PROTEIN"/>
    <property type="match status" value="1"/>
</dbReference>
<evidence type="ECO:0000313" key="7">
    <source>
        <dbReference type="EMBL" id="GAB96933.1"/>
    </source>
</evidence>
<evidence type="ECO:0000256" key="1">
    <source>
        <dbReference type="ARBA" id="ARBA00006432"/>
    </source>
</evidence>
<gene>
    <name evidence="7" type="primary">fadD</name>
    <name evidence="7" type="ORF">KILIM_052_00310</name>
</gene>
<sequence>MQEIIVDPIAQPTTMSNLGQLARYNADEGSEGVAFSVRDGESWRDLTYGQFADKVEDIAKGLIAAGVQTGDRVALMSRTRFEWTLCDFAIWTAGAVPVPVYETSSAEQVSWILSDCEAVAIITELEPHTQRVASVRDDLPALKHVWQIDAGHLEELAEAGAEVDEATLRERANVATRDDIATIIYTSGTTGRPKGCELRHGNFLDLSENTKLAVGDVVAPGSSTILFLPLAHVLARLIEVLAFYSRARIGHSPDITNLMDDLQSFRPTFLLCVPRVFEKIYNATDQRLAAEGKGRLFRLAAKTAISYSRALDEGGASLLLRAQHKLFDIIVFSKLRAVMGGQVRYAVCGGAPLGPRLGHFFRGVGINVLEGYGLTETTAPTNVCVPGHIRIGTVGQPLPGVGIRIAEDGEILASGVGVFRGYYKNEEATRETFTEDGWLKTGDIGELDDDGNLTITGRKKELLVTAGGKNVAPTVLEDVVRAHPLVSQCLVVGDRRPYIAALVTIDSEMLPAWGKAHDRPNITLEEAYDDPYVHEHLQQAIDRANKSVSRAESIREFRVLRTDFTEAGGYLTPSMKLKRPAIYRDFGDEIEALYANSPSTVV</sequence>
<dbReference type="SUPFAM" id="SSF56801">
    <property type="entry name" value="Acetyl-CoA synthetase-like"/>
    <property type="match status" value="1"/>
</dbReference>
<organism evidence="7 8">
    <name type="scientific">Kineosphaera limosa NBRC 100340</name>
    <dbReference type="NCBI Taxonomy" id="1184609"/>
    <lineage>
        <taxon>Bacteria</taxon>
        <taxon>Bacillati</taxon>
        <taxon>Actinomycetota</taxon>
        <taxon>Actinomycetes</taxon>
        <taxon>Micrococcales</taxon>
        <taxon>Dermatophilaceae</taxon>
        <taxon>Kineosphaera</taxon>
    </lineage>
</organism>
<dbReference type="PROSITE" id="PS00455">
    <property type="entry name" value="AMP_BINDING"/>
    <property type="match status" value="1"/>
</dbReference>
<protein>
    <recommendedName>
        <fullName evidence="5">Acyl-CoA synthetase</fullName>
    </recommendedName>
</protein>
<evidence type="ECO:0000256" key="5">
    <source>
        <dbReference type="ARBA" id="ARBA00032875"/>
    </source>
</evidence>
<dbReference type="CDD" id="cd05907">
    <property type="entry name" value="VL_LC_FACS_like"/>
    <property type="match status" value="1"/>
</dbReference>
<dbReference type="RefSeq" id="WP_006593465.1">
    <property type="nucleotide sequence ID" value="NZ_BAHD01000052.1"/>
</dbReference>
<dbReference type="InterPro" id="IPR020845">
    <property type="entry name" value="AMP-binding_CS"/>
</dbReference>
<comment type="caution">
    <text evidence="7">The sequence shown here is derived from an EMBL/GenBank/DDBJ whole genome shotgun (WGS) entry which is preliminary data.</text>
</comment>
<dbReference type="Pfam" id="PF23562">
    <property type="entry name" value="AMP-binding_C_3"/>
    <property type="match status" value="1"/>
</dbReference>
<evidence type="ECO:0000256" key="4">
    <source>
        <dbReference type="ARBA" id="ARBA00023098"/>
    </source>
</evidence>
<name>K6VL46_9MICO</name>
<dbReference type="InterPro" id="IPR042099">
    <property type="entry name" value="ANL_N_sf"/>
</dbReference>
<dbReference type="Proteomes" id="UP000008366">
    <property type="component" value="Unassembled WGS sequence"/>
</dbReference>
<keyword evidence="4" id="KW-0443">Lipid metabolism</keyword>
<dbReference type="Pfam" id="PF00501">
    <property type="entry name" value="AMP-binding"/>
    <property type="match status" value="1"/>
</dbReference>
<comment type="similarity">
    <text evidence="1">Belongs to the ATP-dependent AMP-binding enzyme family.</text>
</comment>
<keyword evidence="3" id="KW-0276">Fatty acid metabolism</keyword>
<accession>K6VL46</accession>
<dbReference type="InterPro" id="IPR000873">
    <property type="entry name" value="AMP-dep_synth/lig_dom"/>
</dbReference>
<evidence type="ECO:0000313" key="8">
    <source>
        <dbReference type="Proteomes" id="UP000008366"/>
    </source>
</evidence>
<evidence type="ECO:0000256" key="3">
    <source>
        <dbReference type="ARBA" id="ARBA00022832"/>
    </source>
</evidence>
<dbReference type="eggNOG" id="COG1022">
    <property type="taxonomic scope" value="Bacteria"/>
</dbReference>
<dbReference type="EMBL" id="BAHD01000052">
    <property type="protein sequence ID" value="GAB96933.1"/>
    <property type="molecule type" value="Genomic_DNA"/>
</dbReference>
<dbReference type="OrthoDB" id="9803968at2"/>
<dbReference type="STRING" id="1184609.KILIM_052_00310"/>
<dbReference type="AlphaFoldDB" id="K6VL46"/>
<dbReference type="GO" id="GO:0004467">
    <property type="term" value="F:long-chain fatty acid-CoA ligase activity"/>
    <property type="evidence" value="ECO:0007669"/>
    <property type="project" value="TreeGrafter"/>
</dbReference>
<feature type="domain" description="AMP-dependent synthetase/ligase" evidence="6">
    <location>
        <begin position="37"/>
        <end position="423"/>
    </location>
</feature>
<keyword evidence="2 7" id="KW-0436">Ligase</keyword>
<evidence type="ECO:0000256" key="2">
    <source>
        <dbReference type="ARBA" id="ARBA00022598"/>
    </source>
</evidence>
<dbReference type="Gene3D" id="3.40.50.12780">
    <property type="entry name" value="N-terminal domain of ligase-like"/>
    <property type="match status" value="1"/>
</dbReference>
<proteinExistence type="inferred from homology"/>